<dbReference type="InterPro" id="IPR001810">
    <property type="entry name" value="F-box_dom"/>
</dbReference>
<feature type="domain" description="At1g61320/AtMIF1 LRR" evidence="3">
    <location>
        <begin position="131"/>
        <end position="452"/>
    </location>
</feature>
<comment type="caution">
    <text evidence="4">The sequence shown here is derived from an EMBL/GenBank/DDBJ whole genome shotgun (WGS) entry which is preliminary data.</text>
</comment>
<dbReference type="EMBL" id="CAMGYJ010000003">
    <property type="protein sequence ID" value="CAI0393324.1"/>
    <property type="molecule type" value="Genomic_DNA"/>
</dbReference>
<dbReference type="Pfam" id="PF00646">
    <property type="entry name" value="F-box"/>
    <property type="match status" value="1"/>
</dbReference>
<evidence type="ECO:0000259" key="3">
    <source>
        <dbReference type="Pfam" id="PF23622"/>
    </source>
</evidence>
<evidence type="ECO:0000259" key="2">
    <source>
        <dbReference type="Pfam" id="PF00646"/>
    </source>
</evidence>
<dbReference type="InterPro" id="IPR053772">
    <property type="entry name" value="At1g61320/At1g61330-like"/>
</dbReference>
<name>A0AAV0I9H6_9ROSI</name>
<dbReference type="InterPro" id="IPR053781">
    <property type="entry name" value="F-box_AtFBL13-like"/>
</dbReference>
<feature type="domain" description="F-box" evidence="2">
    <location>
        <begin position="43"/>
        <end position="78"/>
    </location>
</feature>
<keyword evidence="5" id="KW-1185">Reference proteome</keyword>
<dbReference type="SUPFAM" id="SSF52047">
    <property type="entry name" value="RNI-like"/>
    <property type="match status" value="1"/>
</dbReference>
<dbReference type="AlphaFoldDB" id="A0AAV0I9H6"/>
<dbReference type="InterPro" id="IPR036047">
    <property type="entry name" value="F-box-like_dom_sf"/>
</dbReference>
<dbReference type="InterPro" id="IPR055357">
    <property type="entry name" value="LRR_At1g61320_AtMIF1"/>
</dbReference>
<evidence type="ECO:0000313" key="4">
    <source>
        <dbReference type="EMBL" id="CAI0393324.1"/>
    </source>
</evidence>
<proteinExistence type="predicted"/>
<dbReference type="Gene3D" id="3.80.10.10">
    <property type="entry name" value="Ribonuclease Inhibitor"/>
    <property type="match status" value="1"/>
</dbReference>
<dbReference type="PANTHER" id="PTHR34145">
    <property type="entry name" value="OS02G0105600 PROTEIN"/>
    <property type="match status" value="1"/>
</dbReference>
<dbReference type="PANTHER" id="PTHR34145:SF68">
    <property type="entry name" value="FBD DOMAIN-CONTAINING PROTEIN"/>
    <property type="match status" value="1"/>
</dbReference>
<evidence type="ECO:0008006" key="6">
    <source>
        <dbReference type="Google" id="ProtNLM"/>
    </source>
</evidence>
<accession>A0AAV0I9H6</accession>
<dbReference type="CDD" id="cd22160">
    <property type="entry name" value="F-box_AtFBL13-like"/>
    <property type="match status" value="1"/>
</dbReference>
<protein>
    <recommendedName>
        <fullName evidence="6">F-box domain-containing protein</fullName>
    </recommendedName>
</protein>
<feature type="region of interest" description="Disordered" evidence="1">
    <location>
        <begin position="1"/>
        <end position="41"/>
    </location>
</feature>
<dbReference type="Pfam" id="PF23622">
    <property type="entry name" value="LRR_At1g61320_AtMIF1"/>
    <property type="match status" value="1"/>
</dbReference>
<feature type="compositionally biased region" description="Basic and acidic residues" evidence="1">
    <location>
        <begin position="31"/>
        <end position="41"/>
    </location>
</feature>
<sequence length="486" mass="54429">MASSDSGFTEHREAGPVKIAASGSVSSSTAHENKEDNGGVDRISELPEGILVSILSLLTFKEAAQTSLLSSRWVNLWKLAVTELDFDAPKVMELLKFKRCLIPEKRIEFKKWVSRVVQQLNDLSPGSKQQLTKFRVSFTLSNQCNSDGDIDGWLKFAISKRVESLDLSLVNYVQIRKSDNKNYLFPEDCFNHIKTPAGLSDIKSLRSLCLSFVDIKSETLEHFIANCPYLEELAVKMSWLLVKLRVAAATGSSLKLKRLEVRRCRHLKSLEIDNVPCLTHFAYQGRQESVELHLEKCISLVDVNIDFDCCRPGLVFHSISHKAAQLATLTLRMEGDCLWFLNVAEFTHLELLTVEIVNGSIDETIIGLATLIHACPRLQTLRVLTSTYSAIKDSSARVLKPSVVRVGHESIKAVEIIGFKGYPVDCEFMEYVLECFVGMERIVVDRSNPTGGMPNIPCSEKQLEEARQCALKFKSRASPAIDFVVK</sequence>
<organism evidence="4 5">
    <name type="scientific">Linum tenue</name>
    <dbReference type="NCBI Taxonomy" id="586396"/>
    <lineage>
        <taxon>Eukaryota</taxon>
        <taxon>Viridiplantae</taxon>
        <taxon>Streptophyta</taxon>
        <taxon>Embryophyta</taxon>
        <taxon>Tracheophyta</taxon>
        <taxon>Spermatophyta</taxon>
        <taxon>Magnoliopsida</taxon>
        <taxon>eudicotyledons</taxon>
        <taxon>Gunneridae</taxon>
        <taxon>Pentapetalae</taxon>
        <taxon>rosids</taxon>
        <taxon>fabids</taxon>
        <taxon>Malpighiales</taxon>
        <taxon>Linaceae</taxon>
        <taxon>Linum</taxon>
    </lineage>
</organism>
<dbReference type="Proteomes" id="UP001154282">
    <property type="component" value="Unassembled WGS sequence"/>
</dbReference>
<dbReference type="SUPFAM" id="SSF81383">
    <property type="entry name" value="F-box domain"/>
    <property type="match status" value="1"/>
</dbReference>
<evidence type="ECO:0000256" key="1">
    <source>
        <dbReference type="SAM" id="MobiDB-lite"/>
    </source>
</evidence>
<reference evidence="4" key="1">
    <citation type="submission" date="2022-08" db="EMBL/GenBank/DDBJ databases">
        <authorList>
            <person name="Gutierrez-Valencia J."/>
        </authorList>
    </citation>
    <scope>NUCLEOTIDE SEQUENCE</scope>
</reference>
<gene>
    <name evidence="4" type="ORF">LITE_LOCUS7884</name>
</gene>
<dbReference type="InterPro" id="IPR032675">
    <property type="entry name" value="LRR_dom_sf"/>
</dbReference>
<evidence type="ECO:0000313" key="5">
    <source>
        <dbReference type="Proteomes" id="UP001154282"/>
    </source>
</evidence>